<keyword evidence="9 16" id="KW-0812">Transmembrane</keyword>
<dbReference type="FunFam" id="3.80.10.10:FF:000155">
    <property type="entry name" value="Putative inactive leucine-rich repeat receptor-like protein kinase"/>
    <property type="match status" value="1"/>
</dbReference>
<dbReference type="Proteomes" id="UP000288805">
    <property type="component" value="Unassembled WGS sequence"/>
</dbReference>
<dbReference type="FunFam" id="1.10.510.10:FF:000657">
    <property type="entry name" value="Putative inactive leucine-rich repeat receptor-like protein kinase"/>
    <property type="match status" value="1"/>
</dbReference>
<dbReference type="InterPro" id="IPR018223">
    <property type="entry name" value="Arginosuc_synth_CS"/>
</dbReference>
<dbReference type="FunFam" id="3.80.10.10:FF:001001">
    <property type="entry name" value="Probable inactive leucine-rich repeat receptor-like protein kinase At3g03770"/>
    <property type="match status" value="1"/>
</dbReference>
<protein>
    <recommendedName>
        <fullName evidence="4">argininosuccinate synthase</fullName>
        <ecNumber evidence="4">6.3.4.5</ecNumber>
    </recommendedName>
    <alternativeName>
        <fullName evidence="15">Citrulline--aspartate ligase</fullName>
    </alternativeName>
</protein>
<dbReference type="HAMAP" id="MF_00005">
    <property type="entry name" value="Arg_succ_synth_type1"/>
    <property type="match status" value="1"/>
</dbReference>
<dbReference type="SUPFAM" id="SSF69864">
    <property type="entry name" value="Argininosuccinate synthetase, C-terminal domain"/>
    <property type="match status" value="1"/>
</dbReference>
<accession>A0A438K994</accession>
<evidence type="ECO:0000256" key="7">
    <source>
        <dbReference type="ARBA" id="ARBA00022605"/>
    </source>
</evidence>
<dbReference type="Gene3D" id="3.30.200.20">
    <property type="entry name" value="Phosphorylase Kinase, domain 1"/>
    <property type="match status" value="1"/>
</dbReference>
<keyword evidence="12" id="KW-0067">ATP-binding</keyword>
<dbReference type="InterPro" id="IPR055414">
    <property type="entry name" value="LRR_R13L4/SHOC2-like"/>
</dbReference>
<dbReference type="InterPro" id="IPR014729">
    <property type="entry name" value="Rossmann-like_a/b/a_fold"/>
</dbReference>
<dbReference type="Pfam" id="PF00560">
    <property type="entry name" value="LRR_1"/>
    <property type="match status" value="1"/>
</dbReference>
<dbReference type="PROSITE" id="PS00564">
    <property type="entry name" value="ARGININOSUCCIN_SYN_1"/>
    <property type="match status" value="1"/>
</dbReference>
<dbReference type="Gene3D" id="3.80.10.10">
    <property type="entry name" value="Ribonuclease Inhibitor"/>
    <property type="match status" value="2"/>
</dbReference>
<dbReference type="EMBL" id="QGNW01000012">
    <property type="protein sequence ID" value="RVX17747.1"/>
    <property type="molecule type" value="Genomic_DNA"/>
</dbReference>
<evidence type="ECO:0000256" key="16">
    <source>
        <dbReference type="SAM" id="Phobius"/>
    </source>
</evidence>
<dbReference type="GO" id="GO:0006526">
    <property type="term" value="P:L-arginine biosynthetic process"/>
    <property type="evidence" value="ECO:0007669"/>
    <property type="project" value="UniProtKB-UniPathway"/>
</dbReference>
<evidence type="ECO:0000256" key="14">
    <source>
        <dbReference type="ARBA" id="ARBA00023136"/>
    </source>
</evidence>
<keyword evidence="17" id="KW-0732">Signal</keyword>
<dbReference type="SUPFAM" id="SSF52402">
    <property type="entry name" value="Adenine nucleotide alpha hydrolases-like"/>
    <property type="match status" value="1"/>
</dbReference>
<dbReference type="InterPro" id="IPR024074">
    <property type="entry name" value="AS_cat/multimer_dom_body"/>
</dbReference>
<keyword evidence="10" id="KW-0677">Repeat</keyword>
<keyword evidence="6" id="KW-0436">Ligase</keyword>
<evidence type="ECO:0000256" key="4">
    <source>
        <dbReference type="ARBA" id="ARBA00012286"/>
    </source>
</evidence>
<dbReference type="GO" id="GO:0004055">
    <property type="term" value="F:argininosuccinate synthase activity"/>
    <property type="evidence" value="ECO:0007669"/>
    <property type="project" value="UniProtKB-EC"/>
</dbReference>
<dbReference type="InterPro" id="IPR032675">
    <property type="entry name" value="LRR_dom_sf"/>
</dbReference>
<sequence>MGYLSLLLLIFLSWNFFILGTHQLQSSQTQVLLQLRKQLEYPVQLEIWKDHTLDFCYLSSSTQVNITCQDSFVTGIKIMGDKTVKDSNFDGFAIPTVTLSGAFSMDSFVTTLARLTSLRVLSLVSFGIWGPLPDKIHRLSSLEYLDLSSNFLFGSVPPKICTMVKLQALSLDDNYFNGTVPDCLDSLSNLTVLSLGNNRLNGPFPASIQRIATLSDLDFSGNEISGKLPDLSRLTSLHLLDMSKNKLDSKLPALPKGVAMAFLGNNSFMGEIPQQYSRLVQLQHLDLSFNFLTGTPPEALFSLPNISYLNLASNTLSGSLSNHIHCSSELSFVDISNNKLTGGLPSCLSTALDKRVVNSDGNCLSIGFQHQHPDSYCMAVPVKKKESRSKDMGILVAVIGGVFVATLLLVFGSFFVCKRCCSRSISEQHLLHKTVQENSTTGLSSELLTNARFIPQVAKLGTEGVPVCRVFSLEELREATNNFDRSTFMGDGSNGKLYKGRLENGTQVAIRCLPLSKKYTIRNLKLRLDLIARLRHTHLVCLLGHGIDTGGQDDSSVYKVFLIYEYLPNGNFRSHLSENGPEKALKWSERLSVLIGVAKALHFLHTGVIPGFFNNRLKTNNILLNEHGMAKLSDYGLSIISEENEKHGEKGDGLKSWQMTKLEDDVYSFGLILLESLVGPSVSARREAFLQNEMASFGSQDGRRRIVDPTVLATCSQESLSIAISITNKCISLDSSTRPSVEDILWNLQYAAQIQATADGDQRYAFLRMNGCRRLCKVRLGSLLLANDSHNWKGDLCLEATMAQLQAISSYSSTNLIFRRPKPESSPYHDKLYWWRKLPFVPELGTRGSGINGQAIVHNNGSLSQNLTRVYSNQAIRAVVSSEKETVTSGASNSGLRGKLNKVVLAYSGGLDTSVIVPWLRENYGCEVVCFTADVGQGIKELEGLEEKAKASGACQLVVKDLKEEFVKDYIFPCLRAGAIYERKYLLGTSMARPVIAKAMVDVAKEVGADAVSHGCTGKGNDQACIEIVRFELTFFALNPELNVVAPWREWEIRGREDAIEYAKKHNVPVPVTKKSIYSRDRNLWHLSHEGDILEDPENEPKNDMYMMSVDPEHAPDQPEYIEIGMVSGLPVSVNGEELSPASLLSKLNEIGGRHGIGRIDMVENRLVGMKSRGVYETPGGTILFTAARELESLTLDRESIQQKDSLALKYAELVYAGRWFDPLRESIDAFMKKITETTTGSVRLKLYKGSVTVAGLKSPYSLYRQDISSFESGQIYDQADAAGFIRLYGLPMKVRAMLEKGI</sequence>
<comment type="subcellular location">
    <subcellularLocation>
        <location evidence="1">Membrane</location>
    </subcellularLocation>
</comment>
<dbReference type="EC" id="6.3.4.5" evidence="4"/>
<comment type="pathway">
    <text evidence="2">Amino-acid biosynthesis; L-arginine biosynthesis; L-arginine from L-ornithine and carbamoyl phosphate: step 2/3.</text>
</comment>
<dbReference type="InterPro" id="IPR023434">
    <property type="entry name" value="Arginosuc_synth_type_1_subfam"/>
</dbReference>
<dbReference type="SMART" id="SM00369">
    <property type="entry name" value="LRR_TYP"/>
    <property type="match status" value="4"/>
</dbReference>
<dbReference type="InterPro" id="IPR001611">
    <property type="entry name" value="Leu-rich_rpt"/>
</dbReference>
<evidence type="ECO:0000256" key="6">
    <source>
        <dbReference type="ARBA" id="ARBA00022598"/>
    </source>
</evidence>
<dbReference type="PANTHER" id="PTHR11587">
    <property type="entry name" value="ARGININOSUCCINATE SYNTHASE"/>
    <property type="match status" value="1"/>
</dbReference>
<dbReference type="NCBIfam" id="NF001770">
    <property type="entry name" value="PRK00509.1"/>
    <property type="match status" value="1"/>
</dbReference>
<evidence type="ECO:0000256" key="2">
    <source>
        <dbReference type="ARBA" id="ARBA00004967"/>
    </source>
</evidence>
<evidence type="ECO:0000313" key="20">
    <source>
        <dbReference type="Proteomes" id="UP000288805"/>
    </source>
</evidence>
<dbReference type="InterPro" id="IPR011009">
    <property type="entry name" value="Kinase-like_dom_sf"/>
</dbReference>
<dbReference type="InterPro" id="IPR048267">
    <property type="entry name" value="Arginosuc_syn_N"/>
</dbReference>
<keyword evidence="13 16" id="KW-1133">Transmembrane helix</keyword>
<evidence type="ECO:0000256" key="12">
    <source>
        <dbReference type="ARBA" id="ARBA00022840"/>
    </source>
</evidence>
<dbReference type="SUPFAM" id="SSF52058">
    <property type="entry name" value="L domain-like"/>
    <property type="match status" value="1"/>
</dbReference>
<evidence type="ECO:0000256" key="10">
    <source>
        <dbReference type="ARBA" id="ARBA00022737"/>
    </source>
</evidence>
<evidence type="ECO:0000256" key="11">
    <source>
        <dbReference type="ARBA" id="ARBA00022741"/>
    </source>
</evidence>
<feature type="transmembrane region" description="Helical" evidence="16">
    <location>
        <begin position="393"/>
        <end position="416"/>
    </location>
</feature>
<dbReference type="Gene3D" id="1.20.5.470">
    <property type="entry name" value="Single helix bin"/>
    <property type="match status" value="1"/>
</dbReference>
<keyword evidence="11" id="KW-0547">Nucleotide-binding</keyword>
<feature type="domain" description="Protein kinase" evidence="18">
    <location>
        <begin position="483"/>
        <end position="751"/>
    </location>
</feature>
<evidence type="ECO:0000256" key="1">
    <source>
        <dbReference type="ARBA" id="ARBA00004370"/>
    </source>
</evidence>
<dbReference type="Gene3D" id="1.10.510.10">
    <property type="entry name" value="Transferase(Phosphotransferase) domain 1"/>
    <property type="match status" value="1"/>
</dbReference>
<keyword evidence="8" id="KW-0433">Leucine-rich repeat</keyword>
<dbReference type="FunFam" id="3.40.50.620:FF:000019">
    <property type="entry name" value="Argininosuccinate synthase"/>
    <property type="match status" value="1"/>
</dbReference>
<dbReference type="GO" id="GO:0016020">
    <property type="term" value="C:membrane"/>
    <property type="evidence" value="ECO:0007669"/>
    <property type="project" value="UniProtKB-SubCell"/>
</dbReference>
<name>A0A438K994_VITVI</name>
<dbReference type="PROSITE" id="PS51450">
    <property type="entry name" value="LRR"/>
    <property type="match status" value="1"/>
</dbReference>
<dbReference type="UniPathway" id="UPA00068">
    <property type="reaction ID" value="UER00113"/>
</dbReference>
<feature type="signal peptide" evidence="17">
    <location>
        <begin position="1"/>
        <end position="20"/>
    </location>
</feature>
<comment type="subunit">
    <text evidence="3">Homotetramer.</text>
</comment>
<dbReference type="InterPro" id="IPR001245">
    <property type="entry name" value="Ser-Thr/Tyr_kinase_cat_dom"/>
</dbReference>
<evidence type="ECO:0000256" key="9">
    <source>
        <dbReference type="ARBA" id="ARBA00022692"/>
    </source>
</evidence>
<organism evidence="19 20">
    <name type="scientific">Vitis vinifera</name>
    <name type="common">Grape</name>
    <dbReference type="NCBI Taxonomy" id="29760"/>
    <lineage>
        <taxon>Eukaryota</taxon>
        <taxon>Viridiplantae</taxon>
        <taxon>Streptophyta</taxon>
        <taxon>Embryophyta</taxon>
        <taxon>Tracheophyta</taxon>
        <taxon>Spermatophyta</taxon>
        <taxon>Magnoliopsida</taxon>
        <taxon>eudicotyledons</taxon>
        <taxon>Gunneridae</taxon>
        <taxon>Pentapetalae</taxon>
        <taxon>rosids</taxon>
        <taxon>Vitales</taxon>
        <taxon>Vitaceae</taxon>
        <taxon>Viteae</taxon>
        <taxon>Vitis</taxon>
    </lineage>
</organism>
<keyword evidence="14 16" id="KW-0472">Membrane</keyword>
<feature type="chain" id="PRO_5019124292" description="argininosuccinate synthase" evidence="17">
    <location>
        <begin position="21"/>
        <end position="1303"/>
    </location>
</feature>
<evidence type="ECO:0000256" key="13">
    <source>
        <dbReference type="ARBA" id="ARBA00022989"/>
    </source>
</evidence>
<dbReference type="InterPro" id="IPR003591">
    <property type="entry name" value="Leu-rich_rpt_typical-subtyp"/>
</dbReference>
<dbReference type="InterPro" id="IPR000719">
    <property type="entry name" value="Prot_kinase_dom"/>
</dbReference>
<reference evidence="19 20" key="1">
    <citation type="journal article" date="2018" name="PLoS Genet.">
        <title>Population sequencing reveals clonal diversity and ancestral inbreeding in the grapevine cultivar Chardonnay.</title>
        <authorList>
            <person name="Roach M.J."/>
            <person name="Johnson D.L."/>
            <person name="Bohlmann J."/>
            <person name="van Vuuren H.J."/>
            <person name="Jones S.J."/>
            <person name="Pretorius I.S."/>
            <person name="Schmidt S.A."/>
            <person name="Borneman A.R."/>
        </authorList>
    </citation>
    <scope>NUCLEOTIDE SEQUENCE [LARGE SCALE GENOMIC DNA]</scope>
    <source>
        <strain evidence="20">cv. Chardonnay</strain>
        <tissue evidence="19">Leaf</tissue>
    </source>
</reference>
<dbReference type="GO" id="GO:0005524">
    <property type="term" value="F:ATP binding"/>
    <property type="evidence" value="ECO:0007669"/>
    <property type="project" value="UniProtKB-KW"/>
</dbReference>
<evidence type="ECO:0000259" key="18">
    <source>
        <dbReference type="PROSITE" id="PS50011"/>
    </source>
</evidence>
<evidence type="ECO:0000256" key="3">
    <source>
        <dbReference type="ARBA" id="ARBA00011881"/>
    </source>
</evidence>
<keyword evidence="7" id="KW-0028">Amino-acid biosynthesis</keyword>
<dbReference type="Pfam" id="PF20979">
    <property type="entry name" value="Arginosuc_syn_C"/>
    <property type="match status" value="1"/>
</dbReference>
<dbReference type="GO" id="GO:0004674">
    <property type="term" value="F:protein serine/threonine kinase activity"/>
    <property type="evidence" value="ECO:0007669"/>
    <property type="project" value="UniProtKB-EC"/>
</dbReference>
<dbReference type="Gene3D" id="3.40.50.620">
    <property type="entry name" value="HUPs"/>
    <property type="match status" value="1"/>
</dbReference>
<evidence type="ECO:0000256" key="15">
    <source>
        <dbReference type="ARBA" id="ARBA00029916"/>
    </source>
</evidence>
<dbReference type="FunFam" id="3.90.1260.10:FF:000007">
    <property type="entry name" value="Argininosuccinate synthase"/>
    <property type="match status" value="1"/>
</dbReference>
<dbReference type="Gene3D" id="3.90.1260.10">
    <property type="entry name" value="Argininosuccinate synthetase, chain A, domain 2"/>
    <property type="match status" value="1"/>
</dbReference>
<proteinExistence type="inferred from homology"/>
<evidence type="ECO:0000313" key="19">
    <source>
        <dbReference type="EMBL" id="RVX17747.1"/>
    </source>
</evidence>
<dbReference type="NCBIfam" id="TIGR00032">
    <property type="entry name" value="argG"/>
    <property type="match status" value="1"/>
</dbReference>
<keyword evidence="5" id="KW-0055">Arginine biosynthesis</keyword>
<dbReference type="Pfam" id="PF23598">
    <property type="entry name" value="LRR_14"/>
    <property type="match status" value="1"/>
</dbReference>
<comment type="caution">
    <text evidence="19">The sequence shown here is derived from an EMBL/GenBank/DDBJ whole genome shotgun (WGS) entry which is preliminary data.</text>
</comment>
<dbReference type="InterPro" id="IPR001518">
    <property type="entry name" value="Arginosuc_synth"/>
</dbReference>
<evidence type="ECO:0000256" key="5">
    <source>
        <dbReference type="ARBA" id="ARBA00022571"/>
    </source>
</evidence>
<evidence type="ECO:0000256" key="8">
    <source>
        <dbReference type="ARBA" id="ARBA00022614"/>
    </source>
</evidence>
<gene>
    <name evidence="19" type="primary">VvCHDp000243_1</name>
    <name evidence="19" type="ORF">CK203_004113</name>
</gene>
<dbReference type="InterPro" id="IPR048268">
    <property type="entry name" value="Arginosuc_syn_C"/>
</dbReference>
<evidence type="ECO:0000256" key="17">
    <source>
        <dbReference type="SAM" id="SignalP"/>
    </source>
</evidence>
<dbReference type="PROSITE" id="PS50011">
    <property type="entry name" value="PROTEIN_KINASE_DOM"/>
    <property type="match status" value="1"/>
</dbReference>
<dbReference type="Pfam" id="PF07714">
    <property type="entry name" value="PK_Tyr_Ser-Thr"/>
    <property type="match status" value="1"/>
</dbReference>
<dbReference type="SUPFAM" id="SSF56112">
    <property type="entry name" value="Protein kinase-like (PK-like)"/>
    <property type="match status" value="1"/>
</dbReference>
<dbReference type="CDD" id="cd01999">
    <property type="entry name" value="ASS"/>
    <property type="match status" value="1"/>
</dbReference>
<dbReference type="PANTHER" id="PTHR11587:SF2">
    <property type="entry name" value="ARGININOSUCCINATE SYNTHASE"/>
    <property type="match status" value="1"/>
</dbReference>
<dbReference type="Pfam" id="PF00764">
    <property type="entry name" value="Arginosuc_synth"/>
    <property type="match status" value="1"/>
</dbReference>